<keyword evidence="7 9" id="KW-0414">Isoprene biosynthesis</keyword>
<comment type="caution">
    <text evidence="13">The sequence shown here is derived from an EMBL/GenBank/DDBJ whole genome shotgun (WGS) entry which is preliminary data.</text>
</comment>
<evidence type="ECO:0000259" key="10">
    <source>
        <dbReference type="Pfam" id="PF02670"/>
    </source>
</evidence>
<dbReference type="AlphaFoldDB" id="A0A1Q5PNT6"/>
<feature type="binding site" evidence="9">
    <location>
        <position position="161"/>
    </location>
    <ligand>
        <name>Mn(2+)</name>
        <dbReference type="ChEBI" id="CHEBI:29035"/>
    </ligand>
</feature>
<feature type="binding site" evidence="9">
    <location>
        <position position="244"/>
    </location>
    <ligand>
        <name>1-deoxy-D-xylulose 5-phosphate</name>
        <dbReference type="ChEBI" id="CHEBI:57792"/>
    </ligand>
</feature>
<evidence type="ECO:0000256" key="8">
    <source>
        <dbReference type="ARBA" id="ARBA00048543"/>
    </source>
</evidence>
<sequence>MSSSQRPVVILGSTGSIGTQCIRVIERNPNLYRVTALAAGGHNLALLARQCVRLGVEIVAIADGDKAELEAELRQAFQTEGLPVRRLQILVGERAATECAASSSADTVVVNGITGAIGLDPSLAALRAGATLALANKESLVAGAPLIRSALQRPGQIVPVDSEHSAIAQCLRSGRHERGLTVPVVSGKTDVSSLVLTASGGPFRGKTRAELETVTVAQALNHPTWDMGPVVTINSATLMNKALELIEAHVLFDIAPEHIIPVVHPQSHIHSMVQWKDGSTIAQTSPPSMLIPIALGLSWPDRLEAVAPANLFDFPFSWDFEPVDLQTFPALQLARECAAAGGTMPAVMNAANEVCVQAFRDERIGFLDIVARVQEVCSEHETLPGTSHEEVSTAVTWAQSYARHLIATR</sequence>
<feature type="binding site" evidence="9">
    <location>
        <position position="17"/>
    </location>
    <ligand>
        <name>NADPH</name>
        <dbReference type="ChEBI" id="CHEBI:57783"/>
    </ligand>
</feature>
<dbReference type="STRING" id="156892.BM477_04285"/>
<comment type="function">
    <text evidence="9">Catalyzes the NADPH-dependent rearrangement and reduction of 1-deoxy-D-xylulose-5-phosphate (DXP) to 2-C-methyl-D-erythritol 4-phosphate (MEP).</text>
</comment>
<dbReference type="RefSeq" id="WP_075361455.1">
    <property type="nucleotide sequence ID" value="NZ_MPDM01000004.1"/>
</dbReference>
<feature type="binding site" evidence="9">
    <location>
        <position position="15"/>
    </location>
    <ligand>
        <name>NADPH</name>
        <dbReference type="ChEBI" id="CHEBI:57783"/>
    </ligand>
</feature>
<comment type="similarity">
    <text evidence="2 9">Belongs to the DXR family.</text>
</comment>
<evidence type="ECO:0000256" key="2">
    <source>
        <dbReference type="ARBA" id="ARBA00006825"/>
    </source>
</evidence>
<feature type="binding site" evidence="9">
    <location>
        <position position="43"/>
    </location>
    <ligand>
        <name>NADPH</name>
        <dbReference type="ChEBI" id="CHEBI:57783"/>
    </ligand>
</feature>
<keyword evidence="9" id="KW-0460">Magnesium</keyword>
<feature type="binding site" evidence="9">
    <location>
        <position position="163"/>
    </location>
    <ligand>
        <name>1-deoxy-D-xylulose 5-phosphate</name>
        <dbReference type="ChEBI" id="CHEBI:57792"/>
    </ligand>
</feature>
<keyword evidence="4 9" id="KW-0521">NADP</keyword>
<feature type="binding site" evidence="9">
    <location>
        <position position="137"/>
    </location>
    <ligand>
        <name>1-deoxy-D-xylulose 5-phosphate</name>
        <dbReference type="ChEBI" id="CHEBI:57792"/>
    </ligand>
</feature>
<feature type="binding site" evidence="9">
    <location>
        <position position="235"/>
    </location>
    <ligand>
        <name>1-deoxy-D-xylulose 5-phosphate</name>
        <dbReference type="ChEBI" id="CHEBI:57792"/>
    </ligand>
</feature>
<dbReference type="InterPro" id="IPR026877">
    <property type="entry name" value="DXPR_C"/>
</dbReference>
<dbReference type="Pfam" id="PF02670">
    <property type="entry name" value="DXP_reductoisom"/>
    <property type="match status" value="1"/>
</dbReference>
<feature type="domain" description="1-deoxy-D-xylulose 5-phosphate reductoisomerase N-terminal" evidence="10">
    <location>
        <begin position="8"/>
        <end position="143"/>
    </location>
</feature>
<keyword evidence="6 9" id="KW-0464">Manganese</keyword>
<evidence type="ECO:0000313" key="13">
    <source>
        <dbReference type="EMBL" id="OKL49216.1"/>
    </source>
</evidence>
<feature type="binding site" evidence="9">
    <location>
        <position position="136"/>
    </location>
    <ligand>
        <name>NADPH</name>
        <dbReference type="ChEBI" id="CHEBI:57783"/>
    </ligand>
</feature>
<dbReference type="UniPathway" id="UPA00056">
    <property type="reaction ID" value="UER00092"/>
</dbReference>
<dbReference type="InterPro" id="IPR013644">
    <property type="entry name" value="DXP_reductoisomerase_C"/>
</dbReference>
<feature type="binding site" evidence="9">
    <location>
        <position position="244"/>
    </location>
    <ligand>
        <name>Mn(2+)</name>
        <dbReference type="ChEBI" id="CHEBI:29035"/>
    </ligand>
</feature>
<feature type="binding site" evidence="9">
    <location>
        <position position="222"/>
    </location>
    <ligand>
        <name>1-deoxy-D-xylulose 5-phosphate</name>
        <dbReference type="ChEBI" id="CHEBI:57792"/>
    </ligand>
</feature>
<feature type="binding site" evidence="9">
    <location>
        <position position="138"/>
    </location>
    <ligand>
        <name>NADPH</name>
        <dbReference type="ChEBI" id="CHEBI:57783"/>
    </ligand>
</feature>
<dbReference type="GO" id="GO:0051484">
    <property type="term" value="P:isopentenyl diphosphate biosynthetic process, methylerythritol 4-phosphate pathway involved in terpenoid biosynthetic process"/>
    <property type="evidence" value="ECO:0007669"/>
    <property type="project" value="TreeGrafter"/>
</dbReference>
<dbReference type="GO" id="GO:0016853">
    <property type="term" value="F:isomerase activity"/>
    <property type="evidence" value="ECO:0007669"/>
    <property type="project" value="UniProtKB-KW"/>
</dbReference>
<keyword evidence="13" id="KW-0413">Isomerase</keyword>
<comment type="catalytic activity">
    <reaction evidence="8">
        <text>2-C-methyl-D-erythritol 4-phosphate + NADP(+) = 1-deoxy-D-xylulose 5-phosphate + NADPH + H(+)</text>
        <dbReference type="Rhea" id="RHEA:13717"/>
        <dbReference type="ChEBI" id="CHEBI:15378"/>
        <dbReference type="ChEBI" id="CHEBI:57783"/>
        <dbReference type="ChEBI" id="CHEBI:57792"/>
        <dbReference type="ChEBI" id="CHEBI:58262"/>
        <dbReference type="ChEBI" id="CHEBI:58349"/>
        <dbReference type="EC" id="1.1.1.267"/>
    </reaction>
    <physiologicalReaction direction="right-to-left" evidence="8">
        <dbReference type="Rhea" id="RHEA:13719"/>
    </physiologicalReaction>
</comment>
<dbReference type="GO" id="GO:0070402">
    <property type="term" value="F:NADPH binding"/>
    <property type="evidence" value="ECO:0007669"/>
    <property type="project" value="InterPro"/>
</dbReference>
<reference evidence="14" key="1">
    <citation type="submission" date="2016-11" db="EMBL/GenBank/DDBJ databases">
        <title>Actinomyces gypaetusis sp. nov. isolated from Gypaetus barbatus in Qinghai Tibet Plateau China.</title>
        <authorList>
            <person name="Meng X."/>
        </authorList>
    </citation>
    <scope>NUCLEOTIDE SEQUENCE [LARGE SCALE GENOMIC DNA]</scope>
    <source>
        <strain evidence="14">DSM 15383</strain>
    </source>
</reference>
<evidence type="ECO:0000256" key="9">
    <source>
        <dbReference type="HAMAP-Rule" id="MF_00183"/>
    </source>
</evidence>
<dbReference type="PIRSF" id="PIRSF006205">
    <property type="entry name" value="Dxp_reductismrs"/>
    <property type="match status" value="1"/>
</dbReference>
<keyword evidence="3 9" id="KW-0479">Metal-binding</keyword>
<evidence type="ECO:0000256" key="6">
    <source>
        <dbReference type="ARBA" id="ARBA00023211"/>
    </source>
</evidence>
<accession>A0A1Q5PNT6</accession>
<evidence type="ECO:0000259" key="12">
    <source>
        <dbReference type="Pfam" id="PF13288"/>
    </source>
</evidence>
<dbReference type="HAMAP" id="MF_00183">
    <property type="entry name" value="DXP_reductoisom"/>
    <property type="match status" value="1"/>
</dbReference>
<comment type="pathway">
    <text evidence="1 9">Isoprenoid biosynthesis; isopentenyl diphosphate biosynthesis via DXP pathway; isopentenyl diphosphate from 1-deoxy-D-xylulose 5-phosphate: step 1/6.</text>
</comment>
<name>A0A1Q5PNT6_9ACTO</name>
<feature type="binding site" evidence="9">
    <location>
        <position position="162"/>
    </location>
    <ligand>
        <name>1-deoxy-D-xylulose 5-phosphate</name>
        <dbReference type="ChEBI" id="CHEBI:57792"/>
    </ligand>
</feature>
<feature type="domain" description="1-deoxy-D-xylulose 5-phosphate reductoisomerase C-terminal" evidence="11">
    <location>
        <begin position="157"/>
        <end position="252"/>
    </location>
</feature>
<feature type="binding site" evidence="9">
    <location>
        <position position="16"/>
    </location>
    <ligand>
        <name>NADPH</name>
        <dbReference type="ChEBI" id="CHEBI:57783"/>
    </ligand>
</feature>
<feature type="binding site" evidence="9">
    <location>
        <position position="241"/>
    </location>
    <ligand>
        <name>1-deoxy-D-xylulose 5-phosphate</name>
        <dbReference type="ChEBI" id="CHEBI:57792"/>
    </ligand>
</feature>
<dbReference type="PANTHER" id="PTHR30525">
    <property type="entry name" value="1-DEOXY-D-XYLULOSE 5-PHOSPHATE REDUCTOISOMERASE"/>
    <property type="match status" value="1"/>
</dbReference>
<comment type="caution">
    <text evidence="9">Lacks conserved residue(s) required for the propagation of feature annotation.</text>
</comment>
<feature type="binding site" evidence="9">
    <location>
        <position position="40"/>
    </location>
    <ligand>
        <name>NADPH</name>
        <dbReference type="ChEBI" id="CHEBI:57783"/>
    </ligand>
</feature>
<gene>
    <name evidence="9" type="primary">dxr</name>
    <name evidence="13" type="ORF">BM477_04285</name>
</gene>
<protein>
    <recommendedName>
        <fullName evidence="9">1-deoxy-D-xylulose 5-phosphate reductoisomerase</fullName>
        <shortName evidence="9">DXP reductoisomerase</shortName>
        <ecNumber evidence="9">1.1.1.267</ecNumber>
    </recommendedName>
    <alternativeName>
        <fullName evidence="9">1-deoxyxylulose-5-phosphate reductoisomerase</fullName>
    </alternativeName>
    <alternativeName>
        <fullName evidence="9">2-C-methyl-D-erythritol 4-phosphate synthase</fullName>
    </alternativeName>
</protein>
<feature type="binding site" evidence="9">
    <location>
        <position position="14"/>
    </location>
    <ligand>
        <name>NADPH</name>
        <dbReference type="ChEBI" id="CHEBI:57783"/>
    </ligand>
</feature>
<feature type="binding site" evidence="9">
    <location>
        <position position="163"/>
    </location>
    <ligand>
        <name>Mn(2+)</name>
        <dbReference type="ChEBI" id="CHEBI:29035"/>
    </ligand>
</feature>
<comment type="cofactor">
    <cofactor evidence="9">
        <name>Mg(2+)</name>
        <dbReference type="ChEBI" id="CHEBI:18420"/>
    </cofactor>
    <cofactor evidence="9">
        <name>Mn(2+)</name>
        <dbReference type="ChEBI" id="CHEBI:29035"/>
    </cofactor>
</comment>
<dbReference type="GO" id="GO:0030145">
    <property type="term" value="F:manganese ion binding"/>
    <property type="evidence" value="ECO:0007669"/>
    <property type="project" value="TreeGrafter"/>
</dbReference>
<dbReference type="EMBL" id="MPDM01000004">
    <property type="protein sequence ID" value="OKL49216.1"/>
    <property type="molecule type" value="Genomic_DNA"/>
</dbReference>
<keyword evidence="5 9" id="KW-0560">Oxidoreductase</keyword>
<dbReference type="Proteomes" id="UP000186465">
    <property type="component" value="Unassembled WGS sequence"/>
</dbReference>
<evidence type="ECO:0000259" key="11">
    <source>
        <dbReference type="Pfam" id="PF08436"/>
    </source>
</evidence>
<dbReference type="InterPro" id="IPR003821">
    <property type="entry name" value="DXP_reductoisomerase"/>
</dbReference>
<feature type="binding site" evidence="9">
    <location>
        <position position="240"/>
    </location>
    <ligand>
        <name>1-deoxy-D-xylulose 5-phosphate</name>
        <dbReference type="ChEBI" id="CHEBI:57792"/>
    </ligand>
</feature>
<evidence type="ECO:0000256" key="1">
    <source>
        <dbReference type="ARBA" id="ARBA00005094"/>
    </source>
</evidence>
<dbReference type="Pfam" id="PF08436">
    <property type="entry name" value="DXP_redisom_C"/>
    <property type="match status" value="1"/>
</dbReference>
<dbReference type="NCBIfam" id="TIGR00243">
    <property type="entry name" value="Dxr"/>
    <property type="match status" value="1"/>
</dbReference>
<dbReference type="Gene3D" id="3.40.50.720">
    <property type="entry name" value="NAD(P)-binding Rossmann-like Domain"/>
    <property type="match status" value="1"/>
</dbReference>
<dbReference type="InterPro" id="IPR036291">
    <property type="entry name" value="NAD(P)-bd_dom_sf"/>
</dbReference>
<proteinExistence type="inferred from homology"/>
<feature type="binding site" evidence="9">
    <location>
        <position position="228"/>
    </location>
    <ligand>
        <name>NADPH</name>
        <dbReference type="ChEBI" id="CHEBI:57783"/>
    </ligand>
</feature>
<dbReference type="Pfam" id="PF13288">
    <property type="entry name" value="DXPR_C"/>
    <property type="match status" value="1"/>
</dbReference>
<dbReference type="SUPFAM" id="SSF51735">
    <property type="entry name" value="NAD(P)-binding Rossmann-fold domains"/>
    <property type="match status" value="1"/>
</dbReference>
<evidence type="ECO:0000256" key="4">
    <source>
        <dbReference type="ARBA" id="ARBA00022857"/>
    </source>
</evidence>
<evidence type="ECO:0000256" key="5">
    <source>
        <dbReference type="ARBA" id="ARBA00023002"/>
    </source>
</evidence>
<dbReference type="FunFam" id="3.40.50.720:FF:000045">
    <property type="entry name" value="1-deoxy-D-xylulose 5-phosphate reductoisomerase"/>
    <property type="match status" value="1"/>
</dbReference>
<dbReference type="InterPro" id="IPR036169">
    <property type="entry name" value="DXPR_C_sf"/>
</dbReference>
<dbReference type="EC" id="1.1.1.267" evidence="9"/>
<organism evidence="13 14">
    <name type="scientific">Boudabousia marimammalium</name>
    <dbReference type="NCBI Taxonomy" id="156892"/>
    <lineage>
        <taxon>Bacteria</taxon>
        <taxon>Bacillati</taxon>
        <taxon>Actinomycetota</taxon>
        <taxon>Actinomycetes</taxon>
        <taxon>Actinomycetales</taxon>
        <taxon>Actinomycetaceae</taxon>
        <taxon>Boudabousia</taxon>
    </lineage>
</organism>
<evidence type="ECO:0000256" key="7">
    <source>
        <dbReference type="ARBA" id="ARBA00023229"/>
    </source>
</evidence>
<dbReference type="SUPFAM" id="SSF55347">
    <property type="entry name" value="Glyceraldehyde-3-phosphate dehydrogenase-like, C-terminal domain"/>
    <property type="match status" value="1"/>
</dbReference>
<dbReference type="OrthoDB" id="9806546at2"/>
<evidence type="ECO:0000256" key="3">
    <source>
        <dbReference type="ARBA" id="ARBA00022723"/>
    </source>
</evidence>
<dbReference type="InterPro" id="IPR013512">
    <property type="entry name" value="DXP_reductoisomerase_N"/>
</dbReference>
<feature type="domain" description="DXP reductoisomerase C-terminal" evidence="12">
    <location>
        <begin position="285"/>
        <end position="400"/>
    </location>
</feature>
<dbReference type="PANTHER" id="PTHR30525:SF0">
    <property type="entry name" value="1-DEOXY-D-XYLULOSE 5-PHOSPHATE REDUCTOISOMERASE, CHLOROPLASTIC"/>
    <property type="match status" value="1"/>
</dbReference>
<dbReference type="GO" id="GO:0030604">
    <property type="term" value="F:1-deoxy-D-xylulose-5-phosphate reductoisomerase activity"/>
    <property type="evidence" value="ECO:0007669"/>
    <property type="project" value="UniProtKB-UniRule"/>
</dbReference>
<dbReference type="Gene3D" id="1.10.1740.10">
    <property type="match status" value="1"/>
</dbReference>
<keyword evidence="14" id="KW-1185">Reference proteome</keyword>
<dbReference type="SUPFAM" id="SSF69055">
    <property type="entry name" value="1-deoxy-D-xylulose-5-phosphate reductoisomerase, C-terminal domain"/>
    <property type="match status" value="1"/>
</dbReference>
<evidence type="ECO:0000313" key="14">
    <source>
        <dbReference type="Proteomes" id="UP000186465"/>
    </source>
</evidence>
<feature type="binding site" evidence="9">
    <location>
        <position position="199"/>
    </location>
    <ligand>
        <name>1-deoxy-D-xylulose 5-phosphate</name>
        <dbReference type="ChEBI" id="CHEBI:57792"/>
    </ligand>
</feature>